<evidence type="ECO:0000313" key="9">
    <source>
        <dbReference type="Proteomes" id="UP000310158"/>
    </source>
</evidence>
<dbReference type="Gene3D" id="3.40.395.10">
    <property type="entry name" value="Adenoviral Proteinase, Chain A"/>
    <property type="match status" value="1"/>
</dbReference>
<feature type="region of interest" description="Disordered" evidence="6">
    <location>
        <begin position="52"/>
        <end position="87"/>
    </location>
</feature>
<evidence type="ECO:0000256" key="2">
    <source>
        <dbReference type="ARBA" id="ARBA00022553"/>
    </source>
</evidence>
<dbReference type="InterPro" id="IPR003653">
    <property type="entry name" value="Peptidase_C48_C"/>
</dbReference>
<keyword evidence="3" id="KW-0645">Protease</keyword>
<comment type="caution">
    <text evidence="8">The sequence shown here is derived from an EMBL/GenBank/DDBJ whole genome shotgun (WGS) entry which is preliminary data.</text>
</comment>
<dbReference type="InterPro" id="IPR038765">
    <property type="entry name" value="Papain-like_cys_pep_sf"/>
</dbReference>
<name>A0A4V6S1A2_9AGAM</name>
<dbReference type="Pfam" id="PF02902">
    <property type="entry name" value="Peptidase_C48"/>
    <property type="match status" value="1"/>
</dbReference>
<dbReference type="AlphaFoldDB" id="A0A4V6S1A2"/>
<keyword evidence="2" id="KW-0597">Phosphoprotein</keyword>
<reference evidence="8 9" key="1">
    <citation type="submission" date="2019-02" db="EMBL/GenBank/DDBJ databases">
        <title>Genome sequencing of the rare red list fungi Bondarzewia mesenterica.</title>
        <authorList>
            <person name="Buettner E."/>
            <person name="Kellner H."/>
        </authorList>
    </citation>
    <scope>NUCLEOTIDE SEQUENCE [LARGE SCALE GENOMIC DNA]</scope>
    <source>
        <strain evidence="8 9">DSM 108281</strain>
    </source>
</reference>
<dbReference type="PANTHER" id="PTHR46896">
    <property type="entry name" value="SENTRIN-SPECIFIC PROTEASE"/>
    <property type="match status" value="1"/>
</dbReference>
<sequence length="569" mass="64157">MRHRQKNIILKARFSTGQPGITDTARSKCHCDLIYSASSLVHHHSLHAIAASRSTSKRLKTSSPGHDSRPINLVSPMQRGRNAAATSSIARLHSSHPHSPDAVAAPRLLDPNPTQLSIDDIPPGFRYPFHGTGGVHIGAGELSRLEPDRRLNDNLIECALKLWYNDLNALDPILATQIHVFSPFFFEKISEGYNSVKRYTMKVDVFTKRFLIILIHEVQVSLFLFLFSPRSWLIVGVSDESHWYLAIITNPSRMLEKPSNTCSTVYSLQSAQPVGWTLDSGASSKQFEDGTKILIFDSLGRSCCTPKKTSTYVDWQTSKDPACRLCYWLWAEALTTQKRELLFPPAHIQVKHVGSVDCGVHVIHLVRIFVAHASTLMMKIWTRANDNLSATDLDTLWQADCVPRERQTLKNRILDLMDDWRRTQGTPSSAYIHSNPLSLGEIFPSPSHSTTGATHDASTPPQNAIFSERDEIYSSTKEKAEESEEKYKAVTVGRQEFVYLFENVDEVMEDLKKDVWHVDEKLKKWEKKGVLEKLGNQKVREDVKDYFTEAVERIEGTRVGVIIAGRSAP</sequence>
<keyword evidence="5" id="KW-0378">Hydrolase</keyword>
<dbReference type="SUPFAM" id="SSF54001">
    <property type="entry name" value="Cysteine proteinases"/>
    <property type="match status" value="1"/>
</dbReference>
<proteinExistence type="inferred from homology"/>
<gene>
    <name evidence="8" type="ORF">EW146_g8558</name>
</gene>
<evidence type="ECO:0000256" key="3">
    <source>
        <dbReference type="ARBA" id="ARBA00022670"/>
    </source>
</evidence>
<accession>A0A4V6S1A2</accession>
<organism evidence="8 9">
    <name type="scientific">Bondarzewia mesenterica</name>
    <dbReference type="NCBI Taxonomy" id="1095465"/>
    <lineage>
        <taxon>Eukaryota</taxon>
        <taxon>Fungi</taxon>
        <taxon>Dikarya</taxon>
        <taxon>Basidiomycota</taxon>
        <taxon>Agaricomycotina</taxon>
        <taxon>Agaricomycetes</taxon>
        <taxon>Russulales</taxon>
        <taxon>Bondarzewiaceae</taxon>
        <taxon>Bondarzewia</taxon>
    </lineage>
</organism>
<evidence type="ECO:0000256" key="6">
    <source>
        <dbReference type="SAM" id="MobiDB-lite"/>
    </source>
</evidence>
<dbReference type="GO" id="GO:0005737">
    <property type="term" value="C:cytoplasm"/>
    <property type="evidence" value="ECO:0007669"/>
    <property type="project" value="TreeGrafter"/>
</dbReference>
<evidence type="ECO:0000256" key="5">
    <source>
        <dbReference type="ARBA" id="ARBA00022801"/>
    </source>
</evidence>
<dbReference type="EMBL" id="SGPL01000605">
    <property type="protein sequence ID" value="THH09853.1"/>
    <property type="molecule type" value="Genomic_DNA"/>
</dbReference>
<evidence type="ECO:0000313" key="8">
    <source>
        <dbReference type="EMBL" id="THH09853.1"/>
    </source>
</evidence>
<dbReference type="OrthoDB" id="442460at2759"/>
<dbReference type="GO" id="GO:0016926">
    <property type="term" value="P:protein desumoylation"/>
    <property type="evidence" value="ECO:0007669"/>
    <property type="project" value="TreeGrafter"/>
</dbReference>
<evidence type="ECO:0000256" key="1">
    <source>
        <dbReference type="ARBA" id="ARBA00005234"/>
    </source>
</evidence>
<protein>
    <recommendedName>
        <fullName evidence="7">Ubiquitin-like protease family profile domain-containing protein</fullName>
    </recommendedName>
</protein>
<keyword evidence="4" id="KW-0833">Ubl conjugation pathway</keyword>
<feature type="domain" description="Ubiquitin-like protease family profile" evidence="7">
    <location>
        <begin position="135"/>
        <end position="369"/>
    </location>
</feature>
<dbReference type="GO" id="GO:0006508">
    <property type="term" value="P:proteolysis"/>
    <property type="evidence" value="ECO:0007669"/>
    <property type="project" value="UniProtKB-KW"/>
</dbReference>
<dbReference type="GO" id="GO:0070139">
    <property type="term" value="F:SUMO-specific endopeptidase activity"/>
    <property type="evidence" value="ECO:0007669"/>
    <property type="project" value="TreeGrafter"/>
</dbReference>
<keyword evidence="9" id="KW-1185">Reference proteome</keyword>
<comment type="similarity">
    <text evidence="1">Belongs to the peptidase C48 family.</text>
</comment>
<evidence type="ECO:0000259" key="7">
    <source>
        <dbReference type="PROSITE" id="PS50600"/>
    </source>
</evidence>
<dbReference type="Proteomes" id="UP000310158">
    <property type="component" value="Unassembled WGS sequence"/>
</dbReference>
<dbReference type="InterPro" id="IPR051947">
    <property type="entry name" value="Sentrin-specific_protease"/>
</dbReference>
<dbReference type="PROSITE" id="PS50600">
    <property type="entry name" value="ULP_PROTEASE"/>
    <property type="match status" value="1"/>
</dbReference>
<dbReference type="GO" id="GO:0005634">
    <property type="term" value="C:nucleus"/>
    <property type="evidence" value="ECO:0007669"/>
    <property type="project" value="TreeGrafter"/>
</dbReference>
<dbReference type="PANTHER" id="PTHR46896:SF3">
    <property type="entry name" value="FI06413P-RELATED"/>
    <property type="match status" value="1"/>
</dbReference>
<evidence type="ECO:0000256" key="4">
    <source>
        <dbReference type="ARBA" id="ARBA00022786"/>
    </source>
</evidence>